<name>A0A151IHC0_9HYME</name>
<evidence type="ECO:0000256" key="4">
    <source>
        <dbReference type="ARBA" id="ARBA00022777"/>
    </source>
</evidence>
<reference evidence="8 9" key="1">
    <citation type="submission" date="2016-03" db="EMBL/GenBank/DDBJ databases">
        <title>Cyphomyrmex costatus WGS genome.</title>
        <authorList>
            <person name="Nygaard S."/>
            <person name="Hu H."/>
            <person name="Boomsma J."/>
            <person name="Zhang G."/>
        </authorList>
    </citation>
    <scope>NUCLEOTIDE SEQUENCE [LARGE SCALE GENOMIC DNA]</scope>
    <source>
        <strain evidence="8">MS0001</strain>
        <tissue evidence="8">Whole body</tissue>
    </source>
</reference>
<evidence type="ECO:0000259" key="7">
    <source>
        <dbReference type="PROSITE" id="PS50011"/>
    </source>
</evidence>
<keyword evidence="5" id="KW-0067">ATP-binding</keyword>
<dbReference type="PROSITE" id="PS00108">
    <property type="entry name" value="PROTEIN_KINASE_ST"/>
    <property type="match status" value="1"/>
</dbReference>
<dbReference type="PANTHER" id="PTHR43671">
    <property type="entry name" value="SERINE/THREONINE-PROTEIN KINASE NEK"/>
    <property type="match status" value="1"/>
</dbReference>
<dbReference type="PANTHER" id="PTHR43671:SF13">
    <property type="entry name" value="SERINE_THREONINE-PROTEIN KINASE NEK2"/>
    <property type="match status" value="1"/>
</dbReference>
<evidence type="ECO:0000256" key="1">
    <source>
        <dbReference type="ARBA" id="ARBA00012513"/>
    </source>
</evidence>
<evidence type="ECO:0000256" key="5">
    <source>
        <dbReference type="ARBA" id="ARBA00022840"/>
    </source>
</evidence>
<proteinExistence type="predicted"/>
<feature type="non-terminal residue" evidence="8">
    <location>
        <position position="1"/>
    </location>
</feature>
<evidence type="ECO:0000256" key="6">
    <source>
        <dbReference type="SAM" id="MobiDB-lite"/>
    </source>
</evidence>
<evidence type="ECO:0000256" key="3">
    <source>
        <dbReference type="ARBA" id="ARBA00022741"/>
    </source>
</evidence>
<keyword evidence="4 8" id="KW-0418">Kinase</keyword>
<dbReference type="InterPro" id="IPR050660">
    <property type="entry name" value="NEK_Ser/Thr_kinase"/>
</dbReference>
<keyword evidence="9" id="KW-1185">Reference proteome</keyword>
<dbReference type="InterPro" id="IPR011009">
    <property type="entry name" value="Kinase-like_dom_sf"/>
</dbReference>
<keyword evidence="2" id="KW-0808">Transferase</keyword>
<dbReference type="EC" id="2.7.11.1" evidence="1"/>
<dbReference type="STRING" id="456900.A0A151IHC0"/>
<dbReference type="Pfam" id="PF00069">
    <property type="entry name" value="Pkinase"/>
    <property type="match status" value="1"/>
</dbReference>
<dbReference type="GO" id="GO:0005524">
    <property type="term" value="F:ATP binding"/>
    <property type="evidence" value="ECO:0007669"/>
    <property type="project" value="UniProtKB-KW"/>
</dbReference>
<feature type="domain" description="Protein kinase" evidence="7">
    <location>
        <begin position="1"/>
        <end position="296"/>
    </location>
</feature>
<keyword evidence="3" id="KW-0547">Nucleotide-binding</keyword>
<sequence>GVGIYKFERSSKADSQVLTPWAVKKLLNGRSETIIDERLHFEAEILRQLDHPNVIGFRAFIKGVDGKPCLAMEALDTSLGDKIEERREESFGKKPFSPESIMRVGFETIKGVEYLHHNVHILHGDIKSWNILVTHDLNTIKLGDFGNSLPLTKSLKLDTSKGDFSYVGTRPWNPPEIIFENGPVTGAADIWSYGLVLWEMLTLSSPHCKDLSDEFSSDESSNDESSSDKSEASMNKSETFRKREKYSEFGTRPAVSNIDLGKDYERVLEIFFACTTNCYLLRPRAKALVNYYKKYININKRLL</sequence>
<feature type="region of interest" description="Disordered" evidence="6">
    <location>
        <begin position="214"/>
        <end position="239"/>
    </location>
</feature>
<dbReference type="AlphaFoldDB" id="A0A151IHC0"/>
<dbReference type="SMART" id="SM00220">
    <property type="entry name" value="S_TKc"/>
    <property type="match status" value="1"/>
</dbReference>
<organism evidence="8 9">
    <name type="scientific">Cyphomyrmex costatus</name>
    <dbReference type="NCBI Taxonomy" id="456900"/>
    <lineage>
        <taxon>Eukaryota</taxon>
        <taxon>Metazoa</taxon>
        <taxon>Ecdysozoa</taxon>
        <taxon>Arthropoda</taxon>
        <taxon>Hexapoda</taxon>
        <taxon>Insecta</taxon>
        <taxon>Pterygota</taxon>
        <taxon>Neoptera</taxon>
        <taxon>Endopterygota</taxon>
        <taxon>Hymenoptera</taxon>
        <taxon>Apocrita</taxon>
        <taxon>Aculeata</taxon>
        <taxon>Formicoidea</taxon>
        <taxon>Formicidae</taxon>
        <taxon>Myrmicinae</taxon>
        <taxon>Cyphomyrmex</taxon>
    </lineage>
</organism>
<dbReference type="EMBL" id="KQ977613">
    <property type="protein sequence ID" value="KYN01398.1"/>
    <property type="molecule type" value="Genomic_DNA"/>
</dbReference>
<dbReference type="SUPFAM" id="SSF56112">
    <property type="entry name" value="Protein kinase-like (PK-like)"/>
    <property type="match status" value="1"/>
</dbReference>
<evidence type="ECO:0000256" key="2">
    <source>
        <dbReference type="ARBA" id="ARBA00022679"/>
    </source>
</evidence>
<dbReference type="PROSITE" id="PS50011">
    <property type="entry name" value="PROTEIN_KINASE_DOM"/>
    <property type="match status" value="1"/>
</dbReference>
<dbReference type="Proteomes" id="UP000078542">
    <property type="component" value="Unassembled WGS sequence"/>
</dbReference>
<dbReference type="Gene3D" id="1.10.510.10">
    <property type="entry name" value="Transferase(Phosphotransferase) domain 1"/>
    <property type="match status" value="1"/>
</dbReference>
<dbReference type="GO" id="GO:0004674">
    <property type="term" value="F:protein serine/threonine kinase activity"/>
    <property type="evidence" value="ECO:0007669"/>
    <property type="project" value="UniProtKB-EC"/>
</dbReference>
<evidence type="ECO:0000313" key="9">
    <source>
        <dbReference type="Proteomes" id="UP000078542"/>
    </source>
</evidence>
<gene>
    <name evidence="8" type="ORF">ALC62_07821</name>
</gene>
<dbReference type="InterPro" id="IPR008271">
    <property type="entry name" value="Ser/Thr_kinase_AS"/>
</dbReference>
<dbReference type="InterPro" id="IPR000719">
    <property type="entry name" value="Prot_kinase_dom"/>
</dbReference>
<protein>
    <recommendedName>
        <fullName evidence="1">non-specific serine/threonine protein kinase</fullName>
        <ecNumber evidence="1">2.7.11.1</ecNumber>
    </recommendedName>
</protein>
<evidence type="ECO:0000313" key="8">
    <source>
        <dbReference type="EMBL" id="KYN01398.1"/>
    </source>
</evidence>
<accession>A0A151IHC0</accession>